<evidence type="ECO:0000313" key="2">
    <source>
        <dbReference type="EMBL" id="AVL94710.1"/>
    </source>
</evidence>
<accession>A0A2P1ELE1</accession>
<sequence length="521" mass="62000">MNKNIMDMSESDIKRYLATKNIPKNMKKQLETRLSILTQKNLYHILENMDENIENVTMVDSRKKKKNRKSRVENKQTLDKKSEKVCDEDTKNISPTINYSHVAKTTDAQIQVPIGNNFVDGKLVIPYTEITKMYKYFAIYRIKMQYIILNRKMHILDSMQFVNYRRGVEFKNKLNYDKLYEDEYNCKKCIEVCMDLEELLDCCKSCIDLMVSGRKIQKNSENFLELLKNVQNKYFCVKDIIFSFNDENLSKYKSRVIKYIDHLKYILDNIHNINHQDILLLSSKTSIMFFEIEKLVDEIIDFYDVDVDCEYYAIISDKIENPIKPVAIRNIEFINCGDNISLNTNNINLDDYQLNTITIEEFNNLFNKFERDNNEDFVRIYQKTCQGLKCLNINFYLEHEINSPTIQIEISDLPKNSYTITSIIHNYDLDDKYESVILPQSVNKYRWLENNKTESYFSLEDYELLNDYWKELFSYEQLHNNKYILSHLFNCLSEMSNSIIEDDMFESFVNLSKNTSYLCDA</sequence>
<reference evidence="3" key="1">
    <citation type="submission" date="2018-01" db="EMBL/GenBank/DDBJ databases">
        <title>Testimony of 'menage a trois' revealed by the proteome of Megavirus virophage.</title>
        <authorList>
            <person name="Jeudy S."/>
            <person name="Bertaux L."/>
            <person name="Alempic J.-M."/>
            <person name="Lartigue A."/>
            <person name="Legendre M."/>
            <person name="Philippe N."/>
            <person name="Beucher L."/>
            <person name="Biondi E."/>
            <person name="Juul S."/>
            <person name="Turner D."/>
            <person name="Coute Y."/>
            <person name="Claverie J.-M."/>
            <person name="Abergel C."/>
        </authorList>
    </citation>
    <scope>NUCLEOTIDE SEQUENCE [LARGE SCALE GENOMIC DNA]</scope>
</reference>
<protein>
    <submittedName>
        <fullName evidence="2">Uncharacterized protein</fullName>
    </submittedName>
</protein>
<evidence type="ECO:0000313" key="3">
    <source>
        <dbReference type="Proteomes" id="UP000289600"/>
    </source>
</evidence>
<gene>
    <name evidence="2" type="ORF">mc_324</name>
</gene>
<evidence type="ECO:0000256" key="1">
    <source>
        <dbReference type="SAM" id="MobiDB-lite"/>
    </source>
</evidence>
<keyword evidence="3" id="KW-1185">Reference proteome</keyword>
<feature type="region of interest" description="Disordered" evidence="1">
    <location>
        <begin position="61"/>
        <end position="83"/>
    </location>
</feature>
<name>A0A2P1ELE1_9VIRU</name>
<dbReference type="Proteomes" id="UP000289600">
    <property type="component" value="Segment"/>
</dbReference>
<dbReference type="EMBL" id="MG807320">
    <property type="protein sequence ID" value="AVL94710.1"/>
    <property type="molecule type" value="Genomic_DNA"/>
</dbReference>
<feature type="compositionally biased region" description="Basic and acidic residues" evidence="1">
    <location>
        <begin position="70"/>
        <end position="83"/>
    </location>
</feature>
<organism evidence="2 3">
    <name type="scientific">Moumouvirus australiensis</name>
    <dbReference type="NCBI Taxonomy" id="2109587"/>
    <lineage>
        <taxon>Viruses</taxon>
        <taxon>Varidnaviria</taxon>
        <taxon>Bamfordvirae</taxon>
        <taxon>Nucleocytoviricota</taxon>
        <taxon>Megaviricetes</taxon>
        <taxon>Imitervirales</taxon>
        <taxon>Mimiviridae</taxon>
        <taxon>Megamimivirinae</taxon>
        <taxon>Moumouvirus</taxon>
        <taxon>Moumouvirus australiense</taxon>
    </lineage>
</organism>
<proteinExistence type="predicted"/>